<dbReference type="KEGG" id="hhw:NCTC503_00775"/>
<evidence type="ECO:0000313" key="1">
    <source>
        <dbReference type="EMBL" id="VTQ85513.1"/>
    </source>
</evidence>
<dbReference type="OrthoDB" id="1911152at2"/>
<dbReference type="RefSeq" id="WP_138209498.1">
    <property type="nucleotide sequence ID" value="NZ_CBCRUQ010000001.1"/>
</dbReference>
<organism evidence="1 2">
    <name type="scientific">Hathewaya histolytica</name>
    <name type="common">Clostridium histolyticum</name>
    <dbReference type="NCBI Taxonomy" id="1498"/>
    <lineage>
        <taxon>Bacteria</taxon>
        <taxon>Bacillati</taxon>
        <taxon>Bacillota</taxon>
        <taxon>Clostridia</taxon>
        <taxon>Eubacteriales</taxon>
        <taxon>Clostridiaceae</taxon>
        <taxon>Hathewaya</taxon>
    </lineage>
</organism>
<evidence type="ECO:0000313" key="2">
    <source>
        <dbReference type="Proteomes" id="UP000308489"/>
    </source>
</evidence>
<protein>
    <submittedName>
        <fullName evidence="1">Uncharacterized protein</fullName>
    </submittedName>
</protein>
<keyword evidence="2" id="KW-1185">Reference proteome</keyword>
<name>A0A4U9R615_HATHI</name>
<dbReference type="AlphaFoldDB" id="A0A4U9R615"/>
<proteinExistence type="predicted"/>
<dbReference type="Proteomes" id="UP000308489">
    <property type="component" value="Chromosome 1"/>
</dbReference>
<sequence length="151" mass="17037">MDNKVDVFDDCVEVTLEKCDDLGEFAIGNITDKIKICKDIDVREIRANLNVKRMRTVRVWGQIKDCNGDPIKHALVKLIKEVRCKDGRKEFKGIAHGVTDCMGIYQFDIAIPTGSETEVYRVAASKQALGEEGYMTRTACNPCKDKFECAR</sequence>
<dbReference type="EMBL" id="LR590481">
    <property type="protein sequence ID" value="VTQ85513.1"/>
    <property type="molecule type" value="Genomic_DNA"/>
</dbReference>
<reference evidence="1 2" key="1">
    <citation type="submission" date="2019-05" db="EMBL/GenBank/DDBJ databases">
        <authorList>
            <consortium name="Pathogen Informatics"/>
        </authorList>
    </citation>
    <scope>NUCLEOTIDE SEQUENCE [LARGE SCALE GENOMIC DNA]</scope>
    <source>
        <strain evidence="1 2">NCTC503</strain>
    </source>
</reference>
<accession>A0A4U9R615</accession>
<gene>
    <name evidence="1" type="ORF">NCTC503_00775</name>
</gene>